<keyword evidence="2" id="KW-1185">Reference proteome</keyword>
<dbReference type="Proteomes" id="UP001233271">
    <property type="component" value="Chromosome 5"/>
</dbReference>
<gene>
    <name evidence="1" type="ORF">CcaverHIS019_0511210</name>
</gene>
<dbReference type="GeneID" id="85497363"/>
<dbReference type="AlphaFoldDB" id="A0AA48L7V1"/>
<dbReference type="EMBL" id="AP028216">
    <property type="protein sequence ID" value="BEI93493.1"/>
    <property type="molecule type" value="Genomic_DNA"/>
</dbReference>
<proteinExistence type="predicted"/>
<dbReference type="RefSeq" id="XP_060458758.1">
    <property type="nucleotide sequence ID" value="XM_060602357.1"/>
</dbReference>
<protein>
    <submittedName>
        <fullName evidence="1">Uncharacterized protein</fullName>
    </submittedName>
</protein>
<reference evidence="1" key="1">
    <citation type="journal article" date="2023" name="BMC Genomics">
        <title>Chromosome-level genome assemblies of Cutaneotrichosporon spp. (Trichosporonales, Basidiomycota) reveal imbalanced evolution between nucleotide sequences and chromosome synteny.</title>
        <authorList>
            <person name="Kobayashi Y."/>
            <person name="Kayamori A."/>
            <person name="Aoki K."/>
            <person name="Shiwa Y."/>
            <person name="Matsutani M."/>
            <person name="Fujita N."/>
            <person name="Sugita T."/>
            <person name="Iwasaki W."/>
            <person name="Tanaka N."/>
            <person name="Takashima M."/>
        </authorList>
    </citation>
    <scope>NUCLEOTIDE SEQUENCE</scope>
    <source>
        <strain evidence="1">HIS019</strain>
    </source>
</reference>
<accession>A0AA48L7V1</accession>
<dbReference type="KEGG" id="ccac:CcaHIS019_0511210"/>
<evidence type="ECO:0000313" key="2">
    <source>
        <dbReference type="Proteomes" id="UP001233271"/>
    </source>
</evidence>
<name>A0AA48L7V1_9TREE</name>
<organism evidence="1 2">
    <name type="scientific">Cutaneotrichosporon cavernicola</name>
    <dbReference type="NCBI Taxonomy" id="279322"/>
    <lineage>
        <taxon>Eukaryota</taxon>
        <taxon>Fungi</taxon>
        <taxon>Dikarya</taxon>
        <taxon>Basidiomycota</taxon>
        <taxon>Agaricomycotina</taxon>
        <taxon>Tremellomycetes</taxon>
        <taxon>Trichosporonales</taxon>
        <taxon>Trichosporonaceae</taxon>
        <taxon>Cutaneotrichosporon</taxon>
    </lineage>
</organism>
<evidence type="ECO:0000313" key="1">
    <source>
        <dbReference type="EMBL" id="BEI93493.1"/>
    </source>
</evidence>
<sequence>MHLVGALSPLMATATGYQICPASYLMACARVAVTNLDALSSRNHRECHDERRDIWLAAIHESGWVDCTKVHPHFNG</sequence>